<dbReference type="AlphaFoldDB" id="A0A2M4DFJ1"/>
<sequence>MSPFAAASVSSILFTANGVTEQVTSTVPRIRWISSIISKRRKSFLSCSFMAVRIVKTSTSANVPSSFTTPVSIGMFCRPPPAFIT</sequence>
<name>A0A2M4DFJ1_ANODA</name>
<organism evidence="1">
    <name type="scientific">Anopheles darlingi</name>
    <name type="common">Mosquito</name>
    <dbReference type="NCBI Taxonomy" id="43151"/>
    <lineage>
        <taxon>Eukaryota</taxon>
        <taxon>Metazoa</taxon>
        <taxon>Ecdysozoa</taxon>
        <taxon>Arthropoda</taxon>
        <taxon>Hexapoda</taxon>
        <taxon>Insecta</taxon>
        <taxon>Pterygota</taxon>
        <taxon>Neoptera</taxon>
        <taxon>Endopterygota</taxon>
        <taxon>Diptera</taxon>
        <taxon>Nematocera</taxon>
        <taxon>Culicoidea</taxon>
        <taxon>Culicidae</taxon>
        <taxon>Anophelinae</taxon>
        <taxon>Anopheles</taxon>
    </lineage>
</organism>
<protein>
    <submittedName>
        <fullName evidence="1">Putative secreted protein</fullName>
    </submittedName>
</protein>
<reference evidence="1" key="1">
    <citation type="submission" date="2018-01" db="EMBL/GenBank/DDBJ databases">
        <title>An insight into the sialome of Amazonian anophelines.</title>
        <authorList>
            <person name="Ribeiro J.M."/>
            <person name="Scarpassa V."/>
            <person name="Calvo E."/>
        </authorList>
    </citation>
    <scope>NUCLEOTIDE SEQUENCE</scope>
</reference>
<dbReference type="EMBL" id="GGFL01012174">
    <property type="protein sequence ID" value="MBW76352.1"/>
    <property type="molecule type" value="Transcribed_RNA"/>
</dbReference>
<accession>A0A2M4DFJ1</accession>
<proteinExistence type="predicted"/>
<evidence type="ECO:0000313" key="1">
    <source>
        <dbReference type="EMBL" id="MBW76352.1"/>
    </source>
</evidence>